<sequence length="137" mass="16083">MPGVNLLNLDQYISEIDRYKELAVELQEDNPAALLRKIEILTKCLVLIGDLSSECDRLYKRMHVHRDTEYAKAYIKADRPKKENAELAITKIRQMEAESYGRMQKWRNEFDSMTETLHGLRLKMKVNFAEGSINYTR</sequence>
<evidence type="ECO:0000313" key="2">
    <source>
        <dbReference type="Proteomes" id="UP000054526"/>
    </source>
</evidence>
<gene>
    <name evidence="1" type="ORF">SD71_15980</name>
</gene>
<comment type="caution">
    <text evidence="1">The sequence shown here is derived from an EMBL/GenBank/DDBJ whole genome shotgun (WGS) entry which is preliminary data.</text>
</comment>
<evidence type="ECO:0000313" key="1">
    <source>
        <dbReference type="EMBL" id="KIL35133.1"/>
    </source>
</evidence>
<dbReference type="Proteomes" id="UP000054526">
    <property type="component" value="Unassembled WGS sequence"/>
</dbReference>
<name>A0ABR5A3B6_9BACL</name>
<accession>A0ABR5A3B6</accession>
<keyword evidence="2" id="KW-1185">Reference proteome</keyword>
<proteinExistence type="predicted"/>
<protein>
    <submittedName>
        <fullName evidence="1">Uncharacterized protein</fullName>
    </submittedName>
</protein>
<dbReference type="EMBL" id="JXAL01000024">
    <property type="protein sequence ID" value="KIL35133.1"/>
    <property type="molecule type" value="Genomic_DNA"/>
</dbReference>
<organism evidence="1 2">
    <name type="scientific">Cohnella kolymensis</name>
    <dbReference type="NCBI Taxonomy" id="1590652"/>
    <lineage>
        <taxon>Bacteria</taxon>
        <taxon>Bacillati</taxon>
        <taxon>Bacillota</taxon>
        <taxon>Bacilli</taxon>
        <taxon>Bacillales</taxon>
        <taxon>Paenibacillaceae</taxon>
        <taxon>Cohnella</taxon>
    </lineage>
</organism>
<reference evidence="1 2" key="1">
    <citation type="submission" date="2014-12" db="EMBL/GenBank/DDBJ databases">
        <title>Draft genome sequence of Cohnella kolymensis strain B-2846.</title>
        <authorList>
            <person name="Karlyshev A.V."/>
            <person name="Kudryashova E.B."/>
        </authorList>
    </citation>
    <scope>NUCLEOTIDE SEQUENCE [LARGE SCALE GENOMIC DNA]</scope>
    <source>
        <strain evidence="1 2">VKM B-2846</strain>
    </source>
</reference>